<evidence type="ECO:0000256" key="5">
    <source>
        <dbReference type="ARBA" id="ARBA00012022"/>
    </source>
</evidence>
<sequence length="844" mass="91006">MLLSRSGLSALGWASRVHPQRCLPLPPSRTYHITRSQRADVFPSQLNDPSAAAVLSSLKTPRAPQTLTEKIVQRYSLGLSEGQYVRAGDYVTLSPAICMTHDNSWPTALKFMSIGASKIYNKQQIVMTLDHDVQNKSESNLRKYRQIEEFAKKQGVAFYPAGRGIGHQIMVEEGYAYPGTLAVASDSHSNMYGGVGCLGTPVVRTDAASVSDLLKDLFPIDMGYWDVTFTGVLPQGVTGKDVIIALCGILSNDEVLNHAIEFTGSEDTMRSLPVDARLTIANVSYVSRPHSLICAAFGAPRHVAEVQPSWDMFDDSDLISGALSGLFPIDDTLEKWLRYKATESALYKSTELSDALTSERFSHQRIDDLFANPSSISADNGARYSKYLHMNLSTLSPHISGPNSVKISTPVEELAAQNIKIDKAYLVSCTNSRASDLAAAAKVFKDAVKETGGPVRIADGVEFYIAAASMSEQLAAEEAGDWQAMLDAGGKALPSGCGPCIGLGTGLLEPGEVGISASNRNFKGRMGSVEAKAYLASPEVVASSALAGTISGPGWYKHPEGLSAGVVVGEGDGLIGEGPQLMTAEEALDRVIGQLEKNIETAEKHLSPDEATSSTNGDLVPVLPGFPERVDGEILFCDGDNINTDGIYPGKYTYEDGVTEKKMGEVCMENYDRAFDAIARPGDVLVSGFNFGCGSSREQAATSIRAKKIPLVVAASFGNIFSRNSINNALMTLEMPKLIQRLRETFSNTSPQALQHDVREPSLNCESLDSPPPAPQVSPASEKQLTRRTGWHFTWDVVRSEVTIKEKGGKTWKQSVAALPPNVQEIIARGGLEKWVKREIEDGS</sequence>
<keyword evidence="8 17" id="KW-0479">Metal-binding</keyword>
<evidence type="ECO:0000256" key="3">
    <source>
        <dbReference type="ARBA" id="ARBA00005106"/>
    </source>
</evidence>
<dbReference type="InterPro" id="IPR018136">
    <property type="entry name" value="Aconitase_4Fe-4S_BS"/>
</dbReference>
<evidence type="ECO:0000256" key="9">
    <source>
        <dbReference type="ARBA" id="ARBA00022946"/>
    </source>
</evidence>
<dbReference type="AlphaFoldDB" id="A0A8H3I790"/>
<feature type="domain" description="Aconitase/3-isopropylmalate dehydratase large subunit alpha/beta/alpha" evidence="19">
    <location>
        <begin position="89"/>
        <end position="284"/>
    </location>
</feature>
<dbReference type="SUPFAM" id="SSF52016">
    <property type="entry name" value="LeuD/IlvD-like"/>
    <property type="match status" value="1"/>
</dbReference>
<accession>A0A8H3I790</accession>
<evidence type="ECO:0000256" key="8">
    <source>
        <dbReference type="ARBA" id="ARBA00022723"/>
    </source>
</evidence>
<dbReference type="CDD" id="cd01674">
    <property type="entry name" value="Homoaconitase_Swivel"/>
    <property type="match status" value="1"/>
</dbReference>
<keyword evidence="22" id="KW-1185">Reference proteome</keyword>
<dbReference type="InterPro" id="IPR001030">
    <property type="entry name" value="Acoase/IPM_deHydtase_lsu_aba"/>
</dbReference>
<dbReference type="GO" id="GO:0019878">
    <property type="term" value="P:lysine biosynthetic process via aminoadipic acid"/>
    <property type="evidence" value="ECO:0007669"/>
    <property type="project" value="UniProtKB-UniRule"/>
</dbReference>
<dbReference type="InterPro" id="IPR004418">
    <property type="entry name" value="Homoaconitase_mito"/>
</dbReference>
<dbReference type="UniPathway" id="UPA00033">
    <property type="reaction ID" value="UER01027"/>
</dbReference>
<feature type="domain" description="Aconitase/3-isopropylmalate dehydratase large subunit alpha/beta/alpha" evidence="19">
    <location>
        <begin position="321"/>
        <end position="548"/>
    </location>
</feature>
<evidence type="ECO:0000256" key="10">
    <source>
        <dbReference type="ARBA" id="ARBA00023004"/>
    </source>
</evidence>
<evidence type="ECO:0000256" key="14">
    <source>
        <dbReference type="ARBA" id="ARBA00023239"/>
    </source>
</evidence>
<evidence type="ECO:0000256" key="17">
    <source>
        <dbReference type="RuleBase" id="RU362038"/>
    </source>
</evidence>
<dbReference type="Pfam" id="PF00330">
    <property type="entry name" value="Aconitase"/>
    <property type="match status" value="2"/>
</dbReference>
<evidence type="ECO:0000256" key="4">
    <source>
        <dbReference type="ARBA" id="ARBA00007185"/>
    </source>
</evidence>
<organism evidence="21 22">
    <name type="scientific">Imshaugia aleurites</name>
    <dbReference type="NCBI Taxonomy" id="172621"/>
    <lineage>
        <taxon>Eukaryota</taxon>
        <taxon>Fungi</taxon>
        <taxon>Dikarya</taxon>
        <taxon>Ascomycota</taxon>
        <taxon>Pezizomycotina</taxon>
        <taxon>Lecanoromycetes</taxon>
        <taxon>OSLEUM clade</taxon>
        <taxon>Lecanoromycetidae</taxon>
        <taxon>Lecanorales</taxon>
        <taxon>Lecanorineae</taxon>
        <taxon>Parmeliaceae</taxon>
        <taxon>Imshaugia</taxon>
    </lineage>
</organism>
<keyword evidence="10 17" id="KW-0408">Iron</keyword>
<dbReference type="InterPro" id="IPR015931">
    <property type="entry name" value="Acnase/IPM_dHydase_lsu_aba_1/3"/>
</dbReference>
<dbReference type="Proteomes" id="UP000664534">
    <property type="component" value="Unassembled WGS sequence"/>
</dbReference>
<dbReference type="GO" id="GO:0004409">
    <property type="term" value="F:homoaconitate hydratase activity"/>
    <property type="evidence" value="ECO:0007669"/>
    <property type="project" value="UniProtKB-UniRule"/>
</dbReference>
<dbReference type="EC" id="4.2.1.36" evidence="5 17"/>
<dbReference type="GO" id="GO:0005739">
    <property type="term" value="C:mitochondrion"/>
    <property type="evidence" value="ECO:0007669"/>
    <property type="project" value="UniProtKB-SubCell"/>
</dbReference>
<comment type="caution">
    <text evidence="21">The sequence shown here is derived from an EMBL/GenBank/DDBJ whole genome shotgun (WGS) entry which is preliminary data.</text>
</comment>
<comment type="catalytic activity">
    <reaction evidence="15 17">
        <text>(2R,3S)-homoisocitrate = cis-homoaconitate + H2O</text>
        <dbReference type="Rhea" id="RHEA:15485"/>
        <dbReference type="ChEBI" id="CHEBI:15377"/>
        <dbReference type="ChEBI" id="CHEBI:15404"/>
        <dbReference type="ChEBI" id="CHEBI:58174"/>
        <dbReference type="EC" id="4.2.1.36"/>
    </reaction>
</comment>
<dbReference type="FunFam" id="3.30.499.10:FF:000013">
    <property type="entry name" value="Homoaconitase, mitochondrial"/>
    <property type="match status" value="1"/>
</dbReference>
<keyword evidence="14 17" id="KW-0456">Lyase</keyword>
<protein>
    <recommendedName>
        <fullName evidence="6 17">Homoaconitase, mitochondrial</fullName>
        <ecNumber evidence="5 17">4.2.1.36</ecNumber>
    </recommendedName>
    <alternativeName>
        <fullName evidence="16 17">Homoaconitate hydratase</fullName>
    </alternativeName>
</protein>
<keyword evidence="9 17" id="KW-0809">Transit peptide</keyword>
<dbReference type="PANTHER" id="PTHR43822:SF2">
    <property type="entry name" value="HOMOACONITASE, MITOCHONDRIAL"/>
    <property type="match status" value="1"/>
</dbReference>
<comment type="pathway">
    <text evidence="3 17">Amino-acid biosynthesis; L-lysine biosynthesis via AAA pathway; L-alpha-aminoadipate from 2-oxoglutarate: step 3/5.</text>
</comment>
<comment type="subcellular location">
    <subcellularLocation>
        <location evidence="2 17">Mitochondrion</location>
    </subcellularLocation>
</comment>
<dbReference type="SUPFAM" id="SSF53732">
    <property type="entry name" value="Aconitase iron-sulfur domain"/>
    <property type="match status" value="2"/>
</dbReference>
<dbReference type="InterPro" id="IPR039386">
    <property type="entry name" value="Homoaconitase_swivel"/>
</dbReference>
<keyword evidence="13 17" id="KW-0457">Lysine biosynthesis</keyword>
<evidence type="ECO:0000256" key="7">
    <source>
        <dbReference type="ARBA" id="ARBA00022605"/>
    </source>
</evidence>
<feature type="region of interest" description="Disordered" evidence="18">
    <location>
        <begin position="761"/>
        <end position="785"/>
    </location>
</feature>
<keyword evidence="12 17" id="KW-0496">Mitochondrion</keyword>
<dbReference type="GO" id="GO:0051539">
    <property type="term" value="F:4 iron, 4 sulfur cluster binding"/>
    <property type="evidence" value="ECO:0007669"/>
    <property type="project" value="UniProtKB-UniRule"/>
</dbReference>
<dbReference type="OrthoDB" id="10262323at2759"/>
<dbReference type="GO" id="GO:0046872">
    <property type="term" value="F:metal ion binding"/>
    <property type="evidence" value="ECO:0007669"/>
    <property type="project" value="UniProtKB-UniRule"/>
</dbReference>
<dbReference type="EMBL" id="CAJPDT010000002">
    <property type="protein sequence ID" value="CAF9905915.1"/>
    <property type="molecule type" value="Genomic_DNA"/>
</dbReference>
<evidence type="ECO:0000313" key="22">
    <source>
        <dbReference type="Proteomes" id="UP000664534"/>
    </source>
</evidence>
<evidence type="ECO:0000256" key="13">
    <source>
        <dbReference type="ARBA" id="ARBA00023154"/>
    </source>
</evidence>
<evidence type="ECO:0000256" key="12">
    <source>
        <dbReference type="ARBA" id="ARBA00023128"/>
    </source>
</evidence>
<evidence type="ECO:0000256" key="2">
    <source>
        <dbReference type="ARBA" id="ARBA00004173"/>
    </source>
</evidence>
<dbReference type="Gene3D" id="3.40.1060.10">
    <property type="entry name" value="Aconitase, Domain 2"/>
    <property type="match status" value="1"/>
</dbReference>
<dbReference type="InterPro" id="IPR036008">
    <property type="entry name" value="Aconitase_4Fe-4S_dom"/>
</dbReference>
<proteinExistence type="inferred from homology"/>
<evidence type="ECO:0000256" key="16">
    <source>
        <dbReference type="ARBA" id="ARBA00032706"/>
    </source>
</evidence>
<evidence type="ECO:0000256" key="15">
    <source>
        <dbReference type="ARBA" id="ARBA00029338"/>
    </source>
</evidence>
<gene>
    <name evidence="21" type="primary">LYS4</name>
    <name evidence="21" type="ORF">IMSHALPRED_004016</name>
</gene>
<dbReference type="InterPro" id="IPR015928">
    <property type="entry name" value="Aconitase/3IPM_dehydase_swvl"/>
</dbReference>
<dbReference type="NCBIfam" id="TIGR00139">
    <property type="entry name" value="h_aconitase"/>
    <property type="match status" value="1"/>
</dbReference>
<evidence type="ECO:0000259" key="19">
    <source>
        <dbReference type="Pfam" id="PF00330"/>
    </source>
</evidence>
<dbReference type="InterPro" id="IPR050067">
    <property type="entry name" value="IPM_dehydratase_rel_enz"/>
</dbReference>
<keyword evidence="11 17" id="KW-0411">Iron-sulfur</keyword>
<name>A0A8H3I790_9LECA</name>
<dbReference type="Gene3D" id="3.20.19.10">
    <property type="entry name" value="Aconitase, domain 4"/>
    <property type="match status" value="1"/>
</dbReference>
<evidence type="ECO:0000259" key="20">
    <source>
        <dbReference type="Pfam" id="PF00694"/>
    </source>
</evidence>
<dbReference type="InterPro" id="IPR000573">
    <property type="entry name" value="AconitaseA/IPMdHydase_ssu_swvl"/>
</dbReference>
<comment type="cofactor">
    <cofactor evidence="17">
        <name>[4Fe-4S] cluster</name>
        <dbReference type="ChEBI" id="CHEBI:49883"/>
    </cofactor>
    <text evidence="17">Binds 1 [4Fe-4S] cluster per subunit.</text>
</comment>
<evidence type="ECO:0000256" key="18">
    <source>
        <dbReference type="SAM" id="MobiDB-lite"/>
    </source>
</evidence>
<dbReference type="PRINTS" id="PR00415">
    <property type="entry name" value="ACONITASE"/>
</dbReference>
<dbReference type="Pfam" id="PF00694">
    <property type="entry name" value="Aconitase_C"/>
    <property type="match status" value="1"/>
</dbReference>
<comment type="similarity">
    <text evidence="4 17">Belongs to the aconitase/IPM isomerase family.</text>
</comment>
<dbReference type="PROSITE" id="PS00450">
    <property type="entry name" value="ACONITASE_1"/>
    <property type="match status" value="1"/>
</dbReference>
<evidence type="ECO:0000256" key="6">
    <source>
        <dbReference type="ARBA" id="ARBA00021560"/>
    </source>
</evidence>
<dbReference type="PANTHER" id="PTHR43822">
    <property type="entry name" value="HOMOACONITASE, MITOCHONDRIAL-RELATED"/>
    <property type="match status" value="1"/>
</dbReference>
<keyword evidence="7 17" id="KW-0028">Amino-acid biosynthesis</keyword>
<comment type="function">
    <text evidence="1 17">Catalyzes the reversible hydration of cis-homoaconitate to (2R,3S)-homoisocitrate, a step in the alpha-aminoadipate pathway for lysine biosynthesis.</text>
</comment>
<reference evidence="21" key="1">
    <citation type="submission" date="2021-03" db="EMBL/GenBank/DDBJ databases">
        <authorList>
            <person name="Tagirdzhanova G."/>
        </authorList>
    </citation>
    <scope>NUCLEOTIDE SEQUENCE</scope>
</reference>
<evidence type="ECO:0000256" key="11">
    <source>
        <dbReference type="ARBA" id="ARBA00023014"/>
    </source>
</evidence>
<feature type="domain" description="Aconitase A/isopropylmalate dehydratase small subunit swivel" evidence="20">
    <location>
        <begin position="624"/>
        <end position="737"/>
    </location>
</feature>
<evidence type="ECO:0000313" key="21">
    <source>
        <dbReference type="EMBL" id="CAF9905915.1"/>
    </source>
</evidence>
<evidence type="ECO:0000256" key="1">
    <source>
        <dbReference type="ARBA" id="ARBA00003422"/>
    </source>
</evidence>
<dbReference type="Gene3D" id="3.30.499.10">
    <property type="entry name" value="Aconitase, domain 3"/>
    <property type="match status" value="2"/>
</dbReference>
<dbReference type="InterPro" id="IPR015932">
    <property type="entry name" value="Aconitase_dom2"/>
</dbReference>